<feature type="compositionally biased region" description="Basic and acidic residues" evidence="1">
    <location>
        <begin position="11"/>
        <end position="21"/>
    </location>
</feature>
<evidence type="ECO:0000256" key="1">
    <source>
        <dbReference type="SAM" id="MobiDB-lite"/>
    </source>
</evidence>
<gene>
    <name evidence="3" type="ORF">CSC94_23165</name>
</gene>
<dbReference type="InterPro" id="IPR029044">
    <property type="entry name" value="Nucleotide-diphossugar_trans"/>
</dbReference>
<dbReference type="OrthoDB" id="9794124at2"/>
<dbReference type="CDD" id="cd00761">
    <property type="entry name" value="Glyco_tranf_GTA_type"/>
    <property type="match status" value="1"/>
</dbReference>
<evidence type="ECO:0000259" key="2">
    <source>
        <dbReference type="Pfam" id="PF00535"/>
    </source>
</evidence>
<dbReference type="Gene3D" id="3.90.550.10">
    <property type="entry name" value="Spore Coat Polysaccharide Biosynthesis Protein SpsA, Chain A"/>
    <property type="match status" value="1"/>
</dbReference>
<protein>
    <recommendedName>
        <fullName evidence="2">Glycosyltransferase 2-like domain-containing protein</fullName>
    </recommendedName>
</protein>
<accession>A0A2G1QHE8</accession>
<proteinExistence type="predicted"/>
<evidence type="ECO:0000313" key="4">
    <source>
        <dbReference type="Proteomes" id="UP000221168"/>
    </source>
</evidence>
<dbReference type="EMBL" id="PDVP01000028">
    <property type="protein sequence ID" value="PHP64658.1"/>
    <property type="molecule type" value="Genomic_DNA"/>
</dbReference>
<dbReference type="InterPro" id="IPR050834">
    <property type="entry name" value="Glycosyltransf_2"/>
</dbReference>
<dbReference type="PANTHER" id="PTHR43685:SF11">
    <property type="entry name" value="GLYCOSYLTRANSFERASE TAGX-RELATED"/>
    <property type="match status" value="1"/>
</dbReference>
<sequence>MGRHYTGRPSPRLEAETQPRGDVPRRLALVRAVEVGVTAGEGTVQSDGRPDLSVVIPVYGRQRSVLRAVDSVLSQPGVNAEIIVVDDASPEPVRLDDHTGRVRLVRRSVNGGASAARNEGLALAAAPLVTFLDSDDHFLPDTLAARLAAARNLDLGGTDPVAVGCGWVEVSGGRAIAARIPREPGAPTDFLGGCWVNPGSAVLFNRAAIKAAAPFDESMRRLEDVDFFIRFAAAGGRFRVDSRLGVAIVRGAHRHPERIETAATALSAKYGDAFGPAERRRLNAYLELERARLAWTVGHPLRFGLHLLRSWSHHPRARLNTGPGWQAVPVPRLAPQSLSVLD</sequence>
<dbReference type="AlphaFoldDB" id="A0A2G1QHE8"/>
<name>A0A2G1QHE8_9HYPH</name>
<feature type="region of interest" description="Disordered" evidence="1">
    <location>
        <begin position="1"/>
        <end position="21"/>
    </location>
</feature>
<dbReference type="Pfam" id="PF00535">
    <property type="entry name" value="Glycos_transf_2"/>
    <property type="match status" value="1"/>
</dbReference>
<comment type="caution">
    <text evidence="3">The sequence shown here is derived from an EMBL/GenBank/DDBJ whole genome shotgun (WGS) entry which is preliminary data.</text>
</comment>
<evidence type="ECO:0000313" key="3">
    <source>
        <dbReference type="EMBL" id="PHP64658.1"/>
    </source>
</evidence>
<dbReference type="PANTHER" id="PTHR43685">
    <property type="entry name" value="GLYCOSYLTRANSFERASE"/>
    <property type="match status" value="1"/>
</dbReference>
<organism evidence="3 4">
    <name type="scientific">Zhengella mangrovi</name>
    <dbReference type="NCBI Taxonomy" id="1982044"/>
    <lineage>
        <taxon>Bacteria</taxon>
        <taxon>Pseudomonadati</taxon>
        <taxon>Pseudomonadota</taxon>
        <taxon>Alphaproteobacteria</taxon>
        <taxon>Hyphomicrobiales</taxon>
        <taxon>Notoacmeibacteraceae</taxon>
        <taxon>Zhengella</taxon>
    </lineage>
</organism>
<dbReference type="Proteomes" id="UP000221168">
    <property type="component" value="Unassembled WGS sequence"/>
</dbReference>
<reference evidence="3 4" key="1">
    <citation type="submission" date="2017-10" db="EMBL/GenBank/DDBJ databases">
        <title>Sedimentibacterium mangrovi gen. nov., sp. nov., a novel member of family Phyllobacteriacea isolated from mangrove sediment.</title>
        <authorList>
            <person name="Liao H."/>
            <person name="Tian Y."/>
        </authorList>
    </citation>
    <scope>NUCLEOTIDE SEQUENCE [LARGE SCALE GENOMIC DNA]</scope>
    <source>
        <strain evidence="3 4">X9-2-2</strain>
    </source>
</reference>
<dbReference type="SUPFAM" id="SSF53448">
    <property type="entry name" value="Nucleotide-diphospho-sugar transferases"/>
    <property type="match status" value="1"/>
</dbReference>
<dbReference type="InterPro" id="IPR001173">
    <property type="entry name" value="Glyco_trans_2-like"/>
</dbReference>
<feature type="domain" description="Glycosyltransferase 2-like" evidence="2">
    <location>
        <begin position="53"/>
        <end position="209"/>
    </location>
</feature>
<keyword evidence="4" id="KW-1185">Reference proteome</keyword>